<proteinExistence type="inferred from homology"/>
<dbReference type="EMBL" id="JAMTCJ010000003">
    <property type="protein sequence ID" value="MCP2177177.1"/>
    <property type="molecule type" value="Genomic_DNA"/>
</dbReference>
<evidence type="ECO:0000256" key="3">
    <source>
        <dbReference type="ARBA" id="ARBA00022741"/>
    </source>
</evidence>
<evidence type="ECO:0000256" key="1">
    <source>
        <dbReference type="ARBA" id="ARBA00022679"/>
    </source>
</evidence>
<dbReference type="Proteomes" id="UP001206895">
    <property type="component" value="Unassembled WGS sequence"/>
</dbReference>
<keyword evidence="7" id="KW-1185">Reference proteome</keyword>
<accession>A0ABT1HFZ8</accession>
<comment type="catalytic activity">
    <reaction evidence="5">
        <text>phosphoenolpyruvate + GTP + H(+) = enolpyruvoyl-2-diphospho-5'-guanosine + diphosphate</text>
        <dbReference type="Rhea" id="RHEA:30519"/>
        <dbReference type="ChEBI" id="CHEBI:15378"/>
        <dbReference type="ChEBI" id="CHEBI:33019"/>
        <dbReference type="ChEBI" id="CHEBI:37565"/>
        <dbReference type="ChEBI" id="CHEBI:58702"/>
        <dbReference type="ChEBI" id="CHEBI:143701"/>
        <dbReference type="EC" id="2.7.7.105"/>
    </reaction>
</comment>
<feature type="binding site" evidence="5">
    <location>
        <position position="184"/>
    </location>
    <ligand>
        <name>phosphoenolpyruvate</name>
        <dbReference type="ChEBI" id="CHEBI:58702"/>
    </ligand>
</feature>
<dbReference type="InterPro" id="IPR029044">
    <property type="entry name" value="Nucleotide-diphossugar_trans"/>
</dbReference>
<comment type="pathway">
    <text evidence="5">Cofactor biosynthesis; coenzyme F420 biosynthesis.</text>
</comment>
<dbReference type="Pfam" id="PF01983">
    <property type="entry name" value="CofC"/>
    <property type="match status" value="1"/>
</dbReference>
<dbReference type="GO" id="GO:0016779">
    <property type="term" value="F:nucleotidyltransferase activity"/>
    <property type="evidence" value="ECO:0007669"/>
    <property type="project" value="UniProtKB-KW"/>
</dbReference>
<dbReference type="PANTHER" id="PTHR40392">
    <property type="entry name" value="2-PHOSPHO-L-LACTATE GUANYLYLTRANSFERASE"/>
    <property type="match status" value="1"/>
</dbReference>
<protein>
    <recommendedName>
        <fullName evidence="5">Phosphoenolpyruvate guanylyltransferase</fullName>
        <shortName evidence="5">PEP guanylyltransferase</shortName>
        <ecNumber evidence="5">2.7.7.105</ecNumber>
    </recommendedName>
</protein>
<comment type="caution">
    <text evidence="6">The sequence shown here is derived from an EMBL/GenBank/DDBJ whole genome shotgun (WGS) entry which is preliminary data.</text>
</comment>
<evidence type="ECO:0000256" key="4">
    <source>
        <dbReference type="ARBA" id="ARBA00023134"/>
    </source>
</evidence>
<feature type="binding site" evidence="5">
    <location>
        <position position="181"/>
    </location>
    <ligand>
        <name>phosphoenolpyruvate</name>
        <dbReference type="ChEBI" id="CHEBI:58702"/>
    </ligand>
</feature>
<comment type="function">
    <text evidence="5">Guanylyltransferase that catalyzes the activation of phosphoenolpyruvate (PEP) as enolpyruvoyl-2-diphospho-5'-guanosine, via the condensation of PEP with GTP. It is involved in the biosynthesis of coenzyme F420, a hydride carrier cofactor.</text>
</comment>
<sequence length="250" mass="25559">MSHSGVMQHGTREGTSAAPRARPIAAVLAVKGLADAKTRLSPVVPADARRALVLAMMSDTISAARAAGVDDIVVVTPDPDVEDTARRHGARVVADAPTDAADPTTSSLNRALTRGIDAAIGLRDARIVVLQADLPALRAQHLSAALARADGHRQAIVTDRSGSGTAMLIIGDTTDVTPRFGVGSAQAHRDAGAVDLVAETDDLWPDLRTDVDTVDDLAAAMTLGVGRATAQVLADVGLGSLASTPTPHAS</sequence>
<dbReference type="SUPFAM" id="SSF53448">
    <property type="entry name" value="Nucleotide-diphospho-sugar transferases"/>
    <property type="match status" value="1"/>
</dbReference>
<keyword evidence="2 5" id="KW-0548">Nucleotidyltransferase</keyword>
<keyword evidence="4 5" id="KW-0342">GTP-binding</keyword>
<dbReference type="PANTHER" id="PTHR40392:SF1">
    <property type="entry name" value="2-PHOSPHO-L-LACTATE GUANYLYLTRANSFERASE"/>
    <property type="match status" value="1"/>
</dbReference>
<evidence type="ECO:0000313" key="7">
    <source>
        <dbReference type="Proteomes" id="UP001206895"/>
    </source>
</evidence>
<keyword evidence="1 5" id="KW-0808">Transferase</keyword>
<evidence type="ECO:0000256" key="2">
    <source>
        <dbReference type="ARBA" id="ARBA00022695"/>
    </source>
</evidence>
<name>A0ABT1HFZ8_9NOCA</name>
<keyword evidence="3 5" id="KW-0547">Nucleotide-binding</keyword>
<organism evidence="6 7">
    <name type="scientific">Williamsia maris</name>
    <dbReference type="NCBI Taxonomy" id="72806"/>
    <lineage>
        <taxon>Bacteria</taxon>
        <taxon>Bacillati</taxon>
        <taxon>Actinomycetota</taxon>
        <taxon>Actinomycetes</taxon>
        <taxon>Mycobacteriales</taxon>
        <taxon>Nocardiaceae</taxon>
        <taxon>Williamsia</taxon>
    </lineage>
</organism>
<dbReference type="EC" id="2.7.7.105" evidence="5"/>
<feature type="binding site" evidence="5">
    <location>
        <position position="165"/>
    </location>
    <ligand>
        <name>phosphoenolpyruvate</name>
        <dbReference type="ChEBI" id="CHEBI:58702"/>
    </ligand>
</feature>
<dbReference type="HAMAP" id="MF_02114">
    <property type="entry name" value="CofC"/>
    <property type="match status" value="1"/>
</dbReference>
<dbReference type="InterPro" id="IPR002835">
    <property type="entry name" value="CofC"/>
</dbReference>
<reference evidence="6 7" key="1">
    <citation type="submission" date="2022-06" db="EMBL/GenBank/DDBJ databases">
        <title>Genomic Encyclopedia of Archaeal and Bacterial Type Strains, Phase II (KMG-II): from individual species to whole genera.</title>
        <authorList>
            <person name="Goeker M."/>
        </authorList>
    </citation>
    <scope>NUCLEOTIDE SEQUENCE [LARGE SCALE GENOMIC DNA]</scope>
    <source>
        <strain evidence="6 7">DSM 44693</strain>
    </source>
</reference>
<dbReference type="NCBIfam" id="TIGR03552">
    <property type="entry name" value="F420_cofC"/>
    <property type="match status" value="1"/>
</dbReference>
<comment type="similarity">
    <text evidence="5">Belongs to the CofC family.</text>
</comment>
<gene>
    <name evidence="5" type="primary">fbiD</name>
    <name evidence="6" type="ORF">LX13_003005</name>
</gene>
<dbReference type="Gene3D" id="3.90.550.10">
    <property type="entry name" value="Spore Coat Polysaccharide Biosynthesis Protein SpsA, Chain A"/>
    <property type="match status" value="1"/>
</dbReference>
<evidence type="ECO:0000313" key="6">
    <source>
        <dbReference type="EMBL" id="MCP2177177.1"/>
    </source>
</evidence>
<evidence type="ECO:0000256" key="5">
    <source>
        <dbReference type="HAMAP-Rule" id="MF_02114"/>
    </source>
</evidence>